<dbReference type="PROSITE" id="PS51186">
    <property type="entry name" value="GNAT"/>
    <property type="match status" value="1"/>
</dbReference>
<organism evidence="2 3">
    <name type="scientific">Bacillus wiedmannii</name>
    <dbReference type="NCBI Taxonomy" id="1890302"/>
    <lineage>
        <taxon>Bacteria</taxon>
        <taxon>Bacillati</taxon>
        <taxon>Bacillota</taxon>
        <taxon>Bacilli</taxon>
        <taxon>Bacillales</taxon>
        <taxon>Bacillaceae</taxon>
        <taxon>Bacillus</taxon>
        <taxon>Bacillus cereus group</taxon>
    </lineage>
</organism>
<dbReference type="PANTHER" id="PTHR31143">
    <property type="match status" value="1"/>
</dbReference>
<dbReference type="AlphaFoldDB" id="A0A1C4G5G4"/>
<dbReference type="InterPro" id="IPR027365">
    <property type="entry name" value="GNAT_acetyltra_YdfB-like"/>
</dbReference>
<evidence type="ECO:0000313" key="3">
    <source>
        <dbReference type="Proteomes" id="UP000196052"/>
    </source>
</evidence>
<dbReference type="Proteomes" id="UP000196052">
    <property type="component" value="Unassembled WGS sequence"/>
</dbReference>
<name>A0A1C4G5G4_9BACI</name>
<dbReference type="Gene3D" id="3.40.630.30">
    <property type="match status" value="1"/>
</dbReference>
<dbReference type="GO" id="GO:0016747">
    <property type="term" value="F:acyltransferase activity, transferring groups other than amino-acyl groups"/>
    <property type="evidence" value="ECO:0007669"/>
    <property type="project" value="InterPro"/>
</dbReference>
<dbReference type="RefSeq" id="WP_088123505.1">
    <property type="nucleotide sequence ID" value="NZ_FMBE01000015.1"/>
</dbReference>
<dbReference type="InterPro" id="IPR016181">
    <property type="entry name" value="Acyl_CoA_acyltransferase"/>
</dbReference>
<protein>
    <submittedName>
        <fullName evidence="2">A0A023PD00 (Acetyltransferase)</fullName>
    </submittedName>
</protein>
<evidence type="ECO:0000259" key="1">
    <source>
        <dbReference type="PROSITE" id="PS51186"/>
    </source>
</evidence>
<dbReference type="Pfam" id="PF12746">
    <property type="entry name" value="GNAT_acetyltran"/>
    <property type="match status" value="1"/>
</dbReference>
<reference evidence="3" key="1">
    <citation type="submission" date="2016-08" db="EMBL/GenBank/DDBJ databases">
        <authorList>
            <person name="Loux V."/>
            <person name="Rue O."/>
        </authorList>
    </citation>
    <scope>NUCLEOTIDE SEQUENCE [LARGE SCALE GENOMIC DNA]</scope>
    <source>
        <strain evidence="3">INRA Bc05-F1</strain>
    </source>
</reference>
<dbReference type="PANTHER" id="PTHR31143:SF2">
    <property type="entry name" value="FR47-LIKE DOMAIN-CONTAINING PROTEIN-RELATED"/>
    <property type="match status" value="1"/>
</dbReference>
<evidence type="ECO:0000313" key="2">
    <source>
        <dbReference type="EMBL" id="SCC63011.1"/>
    </source>
</evidence>
<dbReference type="InterPro" id="IPR000182">
    <property type="entry name" value="GNAT_dom"/>
</dbReference>
<proteinExistence type="predicted"/>
<dbReference type="CDD" id="cd04301">
    <property type="entry name" value="NAT_SF"/>
    <property type="match status" value="1"/>
</dbReference>
<keyword evidence="2" id="KW-0808">Transferase</keyword>
<dbReference type="EMBL" id="FMBE01000015">
    <property type="protein sequence ID" value="SCC63011.1"/>
    <property type="molecule type" value="Genomic_DNA"/>
</dbReference>
<accession>A0A1C4G5G4</accession>
<dbReference type="SUPFAM" id="SSF55729">
    <property type="entry name" value="Acyl-CoA N-acyltransferases (Nat)"/>
    <property type="match status" value="1"/>
</dbReference>
<sequence length="262" mass="30564">MKKLSVAEYKKILPILESNTTTTTFAYAVCDQMIDGEIFANEKLTAGLIRTANGIYYLFGHTDDQNYNEDLFMYLKMAIEKTEKRFTLFASSEEWEIMIEERFSNKLRNIPRMKFQRVTFEERKQDANKNTYEVKRIDKSNIERSNEFTEEYYKEYWGSTEAFVNNGFGFCIEQDEIIVAECVSIFNGNGFAEIDIVTHKAYQGKGLAQAVATRFIEHCTKNDITPCWDCYVDNIPSQKLASKLSFYNPIEYSLFVRKKKGE</sequence>
<gene>
    <name evidence="2" type="ORF">BC05F1_05358</name>
</gene>
<feature type="domain" description="N-acetyltransferase" evidence="1">
    <location>
        <begin position="132"/>
        <end position="257"/>
    </location>
</feature>